<dbReference type="EMBL" id="CP041666">
    <property type="protein sequence ID" value="QDP40219.1"/>
    <property type="molecule type" value="Genomic_DNA"/>
</dbReference>
<evidence type="ECO:0000256" key="4">
    <source>
        <dbReference type="ARBA" id="ARBA00023235"/>
    </source>
</evidence>
<dbReference type="OrthoDB" id="9802309at2"/>
<keyword evidence="9" id="KW-1185">Reference proteome</keyword>
<accession>A0A516KFS3</accession>
<dbReference type="GO" id="GO:0160148">
    <property type="term" value="F:tRNA pseudouridine(55) synthase activity"/>
    <property type="evidence" value="ECO:0007669"/>
    <property type="project" value="UniProtKB-EC"/>
</dbReference>
<dbReference type="InterPro" id="IPR002501">
    <property type="entry name" value="PsdUridine_synth_N"/>
</dbReference>
<comment type="catalytic activity">
    <reaction evidence="1 5">
        <text>uridine(55) in tRNA = pseudouridine(55) in tRNA</text>
        <dbReference type="Rhea" id="RHEA:42532"/>
        <dbReference type="Rhea" id="RHEA-COMP:10101"/>
        <dbReference type="Rhea" id="RHEA-COMP:10102"/>
        <dbReference type="ChEBI" id="CHEBI:65314"/>
        <dbReference type="ChEBI" id="CHEBI:65315"/>
        <dbReference type="EC" id="5.4.99.25"/>
    </reaction>
</comment>
<dbReference type="KEGG" id="aqt:FN924_08560"/>
<organism evidence="8 9">
    <name type="scientific">Radiobacillus deserti</name>
    <dbReference type="NCBI Taxonomy" id="2594883"/>
    <lineage>
        <taxon>Bacteria</taxon>
        <taxon>Bacillati</taxon>
        <taxon>Bacillota</taxon>
        <taxon>Bacilli</taxon>
        <taxon>Bacillales</taxon>
        <taxon>Bacillaceae</taxon>
        <taxon>Radiobacillus</taxon>
    </lineage>
</organism>
<dbReference type="Gene3D" id="3.30.2350.10">
    <property type="entry name" value="Pseudouridine synthase"/>
    <property type="match status" value="1"/>
</dbReference>
<evidence type="ECO:0000259" key="6">
    <source>
        <dbReference type="Pfam" id="PF01509"/>
    </source>
</evidence>
<dbReference type="InterPro" id="IPR020103">
    <property type="entry name" value="PsdUridine_synth_cat_dom_sf"/>
</dbReference>
<keyword evidence="3 5" id="KW-0819">tRNA processing</keyword>
<feature type="active site" description="Nucleophile" evidence="5">
    <location>
        <position position="38"/>
    </location>
</feature>
<evidence type="ECO:0000313" key="8">
    <source>
        <dbReference type="EMBL" id="QDP40219.1"/>
    </source>
</evidence>
<dbReference type="RefSeq" id="WP_143893583.1">
    <property type="nucleotide sequence ID" value="NZ_CP041666.1"/>
</dbReference>
<sequence>MDGILPLWKPKGWTSHDCVMKMRRLFGTKKVGHTGTLDPDVEGVLPICIGRATKIVPFLTDTKKTYEAELLLGFSTETEDSSGKLVERKGVTEPVSDERILQALRTFKGEIEQVPPMYSAVKVNGKKLYEYAREGKLVERPIRHVQIYDIQYKREQTSFDENNQTQRISLNIICSKGTYIRTLCVDIGKTLGFPAHMSHLVRTATGSFTTPDTCTIEECEEAVAAGEKEALLAPIQKGVDHLPVLEINKDEVEKILTGQKRKRPDNIVENKPFRVEYKGELLAIYQIHPDKTEEIKPVRVLKQGEM</sequence>
<proteinExistence type="inferred from homology"/>
<keyword evidence="4 5" id="KW-0413">Isomerase</keyword>
<evidence type="ECO:0000313" key="9">
    <source>
        <dbReference type="Proteomes" id="UP000315215"/>
    </source>
</evidence>
<feature type="domain" description="Pseudouridine synthase II N-terminal" evidence="6">
    <location>
        <begin position="23"/>
        <end position="180"/>
    </location>
</feature>
<dbReference type="NCBIfam" id="TIGR00431">
    <property type="entry name" value="TruB"/>
    <property type="match status" value="1"/>
</dbReference>
<dbReference type="GO" id="GO:0031119">
    <property type="term" value="P:tRNA pseudouridine synthesis"/>
    <property type="evidence" value="ECO:0007669"/>
    <property type="project" value="UniProtKB-UniRule"/>
</dbReference>
<dbReference type="PANTHER" id="PTHR13767">
    <property type="entry name" value="TRNA-PSEUDOURIDINE SYNTHASE"/>
    <property type="match status" value="1"/>
</dbReference>
<dbReference type="SUPFAM" id="SSF55120">
    <property type="entry name" value="Pseudouridine synthase"/>
    <property type="match status" value="1"/>
</dbReference>
<dbReference type="CDD" id="cd02573">
    <property type="entry name" value="PseudoU_synth_EcTruB"/>
    <property type="match status" value="1"/>
</dbReference>
<dbReference type="Pfam" id="PF16198">
    <property type="entry name" value="TruB_C_2"/>
    <property type="match status" value="1"/>
</dbReference>
<dbReference type="FunFam" id="3.30.2350.10:FF:000011">
    <property type="entry name" value="tRNA pseudouridine synthase B"/>
    <property type="match status" value="1"/>
</dbReference>
<dbReference type="GO" id="GO:1990481">
    <property type="term" value="P:mRNA pseudouridine synthesis"/>
    <property type="evidence" value="ECO:0007669"/>
    <property type="project" value="TreeGrafter"/>
</dbReference>
<dbReference type="Pfam" id="PF01509">
    <property type="entry name" value="TruB_N"/>
    <property type="match status" value="1"/>
</dbReference>
<dbReference type="HAMAP" id="MF_01080">
    <property type="entry name" value="TruB_bact"/>
    <property type="match status" value="1"/>
</dbReference>
<protein>
    <recommendedName>
        <fullName evidence="5">tRNA pseudouridine synthase B</fullName>
        <ecNumber evidence="5">5.4.99.25</ecNumber>
    </recommendedName>
    <alternativeName>
        <fullName evidence="5">tRNA pseudouridine(55) synthase</fullName>
        <shortName evidence="5">Psi55 synthase</shortName>
    </alternativeName>
    <alternativeName>
        <fullName evidence="5">tRNA pseudouridylate synthase</fullName>
    </alternativeName>
    <alternativeName>
        <fullName evidence="5">tRNA-uridine isomerase</fullName>
    </alternativeName>
</protein>
<dbReference type="InterPro" id="IPR014780">
    <property type="entry name" value="tRNA_psdUridine_synth_TruB"/>
</dbReference>
<dbReference type="Proteomes" id="UP000315215">
    <property type="component" value="Chromosome"/>
</dbReference>
<evidence type="ECO:0000256" key="2">
    <source>
        <dbReference type="ARBA" id="ARBA00005642"/>
    </source>
</evidence>
<comment type="similarity">
    <text evidence="2 5">Belongs to the pseudouridine synthase TruB family. Type 1 subfamily.</text>
</comment>
<evidence type="ECO:0000256" key="5">
    <source>
        <dbReference type="HAMAP-Rule" id="MF_01080"/>
    </source>
</evidence>
<dbReference type="GO" id="GO:0003723">
    <property type="term" value="F:RNA binding"/>
    <property type="evidence" value="ECO:0007669"/>
    <property type="project" value="InterPro"/>
</dbReference>
<comment type="function">
    <text evidence="5">Responsible for synthesis of pseudouridine from uracil-55 in the psi GC loop of transfer RNAs.</text>
</comment>
<dbReference type="PANTHER" id="PTHR13767:SF2">
    <property type="entry name" value="PSEUDOURIDYLATE SYNTHASE TRUB1"/>
    <property type="match status" value="1"/>
</dbReference>
<dbReference type="AlphaFoldDB" id="A0A516KFS3"/>
<dbReference type="InterPro" id="IPR032819">
    <property type="entry name" value="TruB_C"/>
</dbReference>
<feature type="domain" description="tRNA pseudouridylate synthase B C-terminal" evidence="7">
    <location>
        <begin position="181"/>
        <end position="232"/>
    </location>
</feature>
<evidence type="ECO:0000256" key="1">
    <source>
        <dbReference type="ARBA" id="ARBA00000385"/>
    </source>
</evidence>
<reference evidence="8 9" key="1">
    <citation type="submission" date="2019-07" db="EMBL/GenBank/DDBJ databases">
        <authorList>
            <person name="Li J."/>
        </authorList>
    </citation>
    <scope>NUCLEOTIDE SEQUENCE [LARGE SCALE GENOMIC DNA]</scope>
    <source>
        <strain evidence="8 9">TKL69</strain>
    </source>
</reference>
<dbReference type="EC" id="5.4.99.25" evidence="5"/>
<gene>
    <name evidence="5 8" type="primary">truB</name>
    <name evidence="8" type="ORF">FN924_08560</name>
</gene>
<evidence type="ECO:0000256" key="3">
    <source>
        <dbReference type="ARBA" id="ARBA00022694"/>
    </source>
</evidence>
<evidence type="ECO:0000259" key="7">
    <source>
        <dbReference type="Pfam" id="PF16198"/>
    </source>
</evidence>
<name>A0A516KFS3_9BACI</name>